<gene>
    <name evidence="2" type="primary">Contig11119.g11888</name>
    <name evidence="2" type="ORF">STYLEM_20323</name>
</gene>
<evidence type="ECO:0000256" key="1">
    <source>
        <dbReference type="SAM" id="MobiDB-lite"/>
    </source>
</evidence>
<dbReference type="PANTHER" id="PTHR22028:SF9">
    <property type="entry name" value="SFI1 SPINDLE BODY DOMAIN-CONTAINING PROTEIN"/>
    <property type="match status" value="1"/>
</dbReference>
<dbReference type="FunCoup" id="A0A078BAA5">
    <property type="interactions" value="5"/>
</dbReference>
<keyword evidence="3" id="KW-1185">Reference proteome</keyword>
<feature type="region of interest" description="Disordered" evidence="1">
    <location>
        <begin position="455"/>
        <end position="484"/>
    </location>
</feature>
<dbReference type="InterPro" id="IPR052270">
    <property type="entry name" value="CACF_protein"/>
</dbReference>
<organism evidence="2 3">
    <name type="scientific">Stylonychia lemnae</name>
    <name type="common">Ciliate</name>
    <dbReference type="NCBI Taxonomy" id="5949"/>
    <lineage>
        <taxon>Eukaryota</taxon>
        <taxon>Sar</taxon>
        <taxon>Alveolata</taxon>
        <taxon>Ciliophora</taxon>
        <taxon>Intramacronucleata</taxon>
        <taxon>Spirotrichea</taxon>
        <taxon>Stichotrichia</taxon>
        <taxon>Sporadotrichida</taxon>
        <taxon>Oxytrichidae</taxon>
        <taxon>Stylonychinae</taxon>
        <taxon>Stylonychia</taxon>
    </lineage>
</organism>
<feature type="compositionally biased region" description="Polar residues" evidence="1">
    <location>
        <begin position="191"/>
        <end position="210"/>
    </location>
</feature>
<accession>A0A078BAA5</accession>
<feature type="region of interest" description="Disordered" evidence="1">
    <location>
        <begin position="1"/>
        <end position="20"/>
    </location>
</feature>
<evidence type="ECO:0000313" key="3">
    <source>
        <dbReference type="Proteomes" id="UP000039865"/>
    </source>
</evidence>
<dbReference type="Proteomes" id="UP000039865">
    <property type="component" value="Unassembled WGS sequence"/>
</dbReference>
<dbReference type="PANTHER" id="PTHR22028">
    <property type="entry name" value="SFI1 SPINDLE BODY DOMAIN-CONTAINING PROTEIN-RELATED"/>
    <property type="match status" value="1"/>
</dbReference>
<dbReference type="GO" id="GO:0019902">
    <property type="term" value="F:phosphatase binding"/>
    <property type="evidence" value="ECO:0007669"/>
    <property type="project" value="TreeGrafter"/>
</dbReference>
<name>A0A078BAA5_STYLE</name>
<proteinExistence type="predicted"/>
<feature type="region of interest" description="Disordered" evidence="1">
    <location>
        <begin position="150"/>
        <end position="210"/>
    </location>
</feature>
<reference evidence="2 3" key="1">
    <citation type="submission" date="2014-06" db="EMBL/GenBank/DDBJ databases">
        <authorList>
            <person name="Swart Estienne"/>
        </authorList>
    </citation>
    <scope>NUCLEOTIDE SEQUENCE [LARGE SCALE GENOMIC DNA]</scope>
    <source>
        <strain evidence="2 3">130c</strain>
    </source>
</reference>
<evidence type="ECO:0000313" key="2">
    <source>
        <dbReference type="EMBL" id="CDW91171.1"/>
    </source>
</evidence>
<dbReference type="OMA" id="CQERINM"/>
<sequence>MVRKQRTLAKSKEPQHLDSANSLKKASTILVSNPQTLTTSGSNTLIQGQIEPNEKQIINEILDHALDFNHKKRVEDLNLLDILNSYDEMIQNYQISKDKGQQIYRKLLQIQRSNGKEEKKQTIEKENLSSNYETLNQDLQFDFLGSFGGQNNNQEQIKTSKQRQNSISFNNEGVQRSEIKNSKIPRPPPTVMNSQFQSLQGQSNQTPAQNLSQNQNGMLNSQFSLNNNSDTQFQDAYQIACQQNPQHLSLFDSNAYTKNTNSMGSVFSTLNQNHNLSQQNSNRANNVTTIRLPKLSFNDLIQAQNYDSFKKFNDNNQYSLNEDSTENLMQRSDELLQNSIGFAQGNLIQVEQDDEELKSQEMSVFQSHKKYHNPADDSSILKYSHQNSVVIESSKTNPYRRDDGLNIASKFPKLKLITESELQSIDNQIFNIESQLKTNNYSNQDKENQQYQMNNANKDISPLRSKSRDSKILSKNQSQRTQKKENVIDSNIKLSIAFQTRKLLLKVWKTLLINKIQKMRANHLKRIAKNFVRQKQILKSWQNWKVYTKVILPQERLQRKAKEFHRKLLLEKSFLLLKQRAEKQKEMKAKLISTKLVLRSQKLRQVFSQLKQAVLEQRIERTRKLTGYHICYQKLKIKAFRTLQLNAKVNRRDRRVSQRTRIFYQQQLMKKALHALQQNSILKTEKKRRIISARQYFYNQYNYIIKNKAYQVLRQYAVHNRKNKLAHQQNRYWLLHRHFRNLKYLTYLKRGAKNQKQFLQRYHSHNLLIKSLKSLVLYNQEQKDKHYLICNYMARVKIRKIFRALNKYRYDNRIPFTPNCGPFLRCAQIILEHSFAKVMDNVWQDFPKQKQIKNKLTLHPNLMLNFIGLSKNLRYRSFFYEANDNLRQYYLKSVFKVIQDRARKMKEFKKDLRLKTSFNVLQVLKHQTQKNRYKKHVVQGKSKKNNLKLLKKVFRAFRKHTRQNRKMTKNFYKILLMRKKRILNEHLNLWMSKFSRIQQINQNEEVANKIYKHRNLSKFLALWLRQLHSKLKQDHLQILKQKFQRNFIRKRFLRQWYLIYRKQSYLTEQERQIEDHQTNLVQYKCFQRIKQYTTHKQKMRVRKQAADQEQRYWQAKKTLAFWHQGIENMRKQNELYQYIDTDRQTKLVVRVFDRLKLFKQFKIQRKLNDDILTKSIHSLVKNRVFRQWNGKLNKKISCNMISVLLKQIQLKLAFKQIQHIQAFYESTTEVMQEKRSSYLMLQFFNILKLNKKNIDKAQSNAETVQSKNKIFATAKFFNKWSKLYKQRRQMYVTYAFTVIQIKNQVLRGLLNDWKNHVGYLKLKKQGDKHKLTKVKRQVFRQLRLRSMKSQHYMASYDYLKAKYASKDKVQMFYSWRDRFMNKLQLIFRFQQSILNKKFKIFSIIKFYKAVQMQLKNDLACKRLYLTQVFKKLWFLKLSRTVKQRRELKGKLYSAIDFNQDYMFRKAVQTWIQYYRNHKQDIQKQIKIKRKSQNANVKKYMSQWIERASKSLRKLKGLKQMIKYRNKKMTLFRFAKWVDETNYFISLEQRIQQFNKHSQKNDKKYAIKQLTMFSKQRVVCKQRNQDIKEYQRKKYLIKILSCFQQYVSHRKNQYELYKIAIDQYVRKLKEVNFKTFRFLISQQNIINQQSIVMRQSQQRIYGSIVFAKLNENKTKRQNLKDQNYYSTQYRLSSLLQKSFGMFKLNKKQQKVKKQVSQHARLHQIIVTERKIFEKLRLYKCHNQLMKKKRMIMLQVIKGLDQEMMKRSLFKILVINMKNEFKNKYQIAQIMRQLKTKRLFNAMRQNQKAYSKSKQVEKQINKRKLRKLRNQYFNKWRALFQQLSIVKQHLTQKDLFTKKRVLDYLKQKQTNARKSYMIQVSQNVKTKAIVLTALIQNSQFRKLLNVKNQQAMINHNRSLAIKVFQAFELSKQNSVKVLKSHINVNYGLKVKTLHAFKFIIDRSNLVSQLENQTNLNLICSKFRDWQAAFQRKMQFKVKLATLLEKFEQVDKSHCFNQWKRGAYFMKTCELIYVFRYKEEEDSTKSSVLREWRRYTQYRQKRDYYQKSLQLNHTYHLAKEVLNKWRQNDRVKGTVLIQKLQNLINPIYQDGLESMFNYAIKDQNLDEKVQKFEKKRAKKEKKRFFYEWMIRLEKKEQLDILEQRRNDRLLKKCMRAFEIYRLKKIQQKYQMLKVIQFYGERRPELLLTFSKFFLGLNSEYAHTISSIDSNQKQARICSTALAKYVFEKWKNIKEVIQVENEQQRQADEFYSYQLAQKAINSWKEGVTVVCYKRNLKFSCQEFNNVSLMRKALKGLSFNLQKNAYHYHLEQCQHETQTIKNQNLSQKYFNQWRLRYNKKVHQRQGIEEIQARQSLQLICRVFTAYKGYHLRNKHKNNKIQTAIDYIEDNNYFKHLQKYFYVLRNYSVKKRCDRNEYRAKNQAAFDLMYDRLTRKYFTAYKKAIAEIKHKNKHSKLFSVFVAWKFYIRENKLVQKYLSECNFQSSTSNVNAQSKLKQRGSNFNTLNHPAQKRAISQEKENYEGLNESEMDIKYQRMDRQMSKNILIQNQIPDTKDILQSHNSRTRQPNGINVNQNLVFTPTLGSSLFKNHFQSVSSDNGSEKRQFNALQNSQHSNLPIFKQRFFNQK</sequence>
<dbReference type="EMBL" id="CCKQ01019159">
    <property type="protein sequence ID" value="CDW91171.1"/>
    <property type="molecule type" value="Genomic_DNA"/>
</dbReference>
<feature type="compositionally biased region" description="Polar residues" evidence="1">
    <location>
        <begin position="150"/>
        <end position="174"/>
    </location>
</feature>
<protein>
    <submittedName>
        <fullName evidence="2">Uncharacterized protein</fullName>
    </submittedName>
</protein>
<dbReference type="InParanoid" id="A0A078BAA5"/>